<gene>
    <name evidence="3" type="ORF">TOT_040000544</name>
</gene>
<feature type="region of interest" description="Disordered" evidence="1">
    <location>
        <begin position="580"/>
        <end position="705"/>
    </location>
</feature>
<feature type="region of interest" description="Disordered" evidence="1">
    <location>
        <begin position="1543"/>
        <end position="1666"/>
    </location>
</feature>
<keyword evidence="4" id="KW-1185">Reference proteome</keyword>
<feature type="region of interest" description="Disordered" evidence="1">
    <location>
        <begin position="1684"/>
        <end position="1735"/>
    </location>
</feature>
<feature type="region of interest" description="Disordered" evidence="1">
    <location>
        <begin position="324"/>
        <end position="352"/>
    </location>
</feature>
<sequence>MLNTTNGINDDASNSNSATTDVGDTAGNDKHVSLKDIEVNLNDLKVLESEFKRAVLEYNAHNYLNSQEIFLDVLKKSVQLKESDTENKTLKYLAKIAILRRDYESCLSYLSKLEVSPRTLSLLVKCLLLQHEKTHDKKLLHICKRILYMIILQNENENTDSEIQNKDVKERINFIFKINLLLLWVYLELEDYVSYYNLLDKIAVFMVKNSVKIKNKHLLLFNKISGRNGIAAQIEDSFVNPESQNQLDSVVREIENRILEEVSEHKLELISEICKSGYMGDLELKIEGGVKEILNELNKLYTKLEQKEIDPHVKNIRVELVSKESEEDGVKTEDSSSVSTGKQQHTRQGQRDVKRRIIAQEGMSTKSVYLKNYWNSVCSFFYLKDFNNTLSVGAPSSQRKDDEADEDIIYPSDIARFLKYSESYHNLDLMRKMDFKGKQRLSESSILASLRTFFRSLEGTRVSALEFSLSLLDFMLKNHHISTHKQYQLLLSNAYHYIHKTLVTNAASMDSEREGNNKTLATNAVYQSSILFKERASHRENNEVEEPEKAAKTDWTADHSLTNITTNNEAANNTFTVDQNNETTHTNTASNNNTTSTNSSDSTNNTTSTNNSNCINTTGNDNTTASTNSSNSNSNSKSNSNSDNSTSSQMSQSNHTNNTKGTNSNIDINGVAVSSQDNDARSNNDASNPANDSKGGINGAEIAEKGTNTGMVKKECEEIKGILEKNNNRKIEEERLSQIEKFKRINKEYGIRILFLLYKRQNEFRNRKGQEPSPKNQESKEEAAINEVIDRAYFLCLFNLYKLSTGDYFKKIHILYFHVKNLFFNKLEASDSIYKMMQQYKYIIQYNEKQLWKNRMDTVRWRNMSWSRSVRKGRNKRLDKYMEALLNSIGNVALNDNNLEQQLDKYAKKFFAVLAKHMDLGALKHVYALNTQSYSEEEVEEMCATHERYASRRFTDMFYKELQSFLVDITCYVCTHEGCPVWINKLLLLYGDMLSVLSLNLHKNTSNLQVSETASLLANGVFDQKFLTVLASTMLIIVNKLYYCRYEYVVSMGGGSAKESGVESGNAVVGTSNGSAVGTAVNEGAGVATSGAAVNEGLGVGNVADGVARSGRAVVGTVDATTGTAKVAGKANGTASNATVYSSGDGTPGVLAGEKADAFDRKGNSVYTNCLKEMELTKGYSLVLNRAISRIYTNIAFVIYYLIHYLISDHSNQDAKTAYYLYVSFSQTVVIMLSSFINMSMYTDEKEGETGDSDSDSVWSSSSFSSREEAEEFNYGEEEGDVIETISKNAMEYYYTYNNIADSLLQMESLFRDNGVVIDEELIPKKLTGYLHVSTNGMQFGDTSGSINLNIASTIFNKMIQLYNPNFRKKIMEDLKIIHSEEHLLSEEGVALLKKLRRLEFTPAVAALMKESLNKCVNSIIGKDFKSPIMSMVYIHFKSHANLESNLYVLKELLDDLVMPTFRGHRFFKIWTNPLIVHSCGPKKVLAEVIKSKYPNKIVEEEKKKQEGGQAQRIVDKLETIESIYNNYTSYSQHIKSKAVGKEAAESAEAEESVSSEASVPTSEDGLGAEKGEGGKGPSEYENNRPIIRGNVPLVGSQGRKRTASERSAVSEDEELEEESKQVGSSRKRRLDRAEDSDREDQGGKEPRAEGSDGQGRAGIPDKVEVGSLANIVERIRTDIDKTRTDTDKTRTDSDRPRTDTDKTRTESDKTRTDTDKTRTESDKTGRKTSAVDRSGTRVNKEEFKFLERGDLLEYVKYTSELEHYMKTRDMFTYKDLVAKYDGSPQYEFMATHKELYLKLLKNYSTIDHSNTFDIESYNIKILLEQLEVINCASIIFPRSLDVPFLAIIKNFELLLSLPDIKKFDEKHSFADNDNTIVVNAGKGAAIGLSTIMATMTQTLNLLDVVKRLMLLLYITIHKYNQFMHRTHVTMKNMDTSLIFFNEHERVEYRRREAEVANTFSYKVNTRVKLMHFIRVALILIILKRGLLIPSALLFSDYYVLIHYLSGSYKANPMLSLTNRIEEFVVFYPSNEDIRNPSTHLYLIYLQIKILDRIVKNVPVPQHLFEKIYAKIMINYKHYVEVLINNKLALSEAAGEGGKAGKELTIGCAKIKSKVATKRVKNTMNYLNQMFVSRYDANAMDDELIIVYYKMHCARLRLYYLNPSLHHISAPFSFGPEHNGLFSTGEITNLMNNNMVEEWSNAVEKVCLSNKIDRHKVLQDIIGFMNKIKDSADKDIGCLVCYKLAYYYFQSGDVEKSIRYLEEMNDKIIIPNDFIRFAVNFEITFVKSCKKIITNTCRILIGLTCDVVYNAKLVQDRHVMSFTNKFNQSMLDSEPGKKKAKTKNKAFKKAPGEWIYTGLERVPKLDNMFRLVKLHIAMLQKLNRKFKELSEKDKTSLLCATLSHVQNVILNTLTYCFMLLVYGCPHVLSLTVMNQVLDLEDMVAIAQSTEVTKPKQSKKMYMAETLNKLITTRADERNPYAYLERAKVLHHASITSEYDAMSTTLDLRLLRQLHALWSLKLYNKPAAVTAKLSELFVDACNRLLYVVPLEETILENAQTIQLPSGERVKVSDEWAANQRITTAQKASAAFNEALSKRN</sequence>
<feature type="region of interest" description="Disordered" evidence="1">
    <location>
        <begin position="536"/>
        <end position="558"/>
    </location>
</feature>
<feature type="compositionally biased region" description="Basic and acidic residues" evidence="1">
    <location>
        <begin position="324"/>
        <end position="334"/>
    </location>
</feature>
<name>J4DQB7_THEOR</name>
<feature type="transmembrane region" description="Helical" evidence="2">
    <location>
        <begin position="1219"/>
        <end position="1237"/>
    </location>
</feature>
<feature type="compositionally biased region" description="Polar residues" evidence="1">
    <location>
        <begin position="1"/>
        <end position="22"/>
    </location>
</feature>
<keyword evidence="2" id="KW-1133">Transmembrane helix</keyword>
<feature type="compositionally biased region" description="Low complexity" evidence="1">
    <location>
        <begin position="580"/>
        <end position="659"/>
    </location>
</feature>
<dbReference type="eggNOG" id="ENOG502TN34">
    <property type="taxonomic scope" value="Eukaryota"/>
</dbReference>
<feature type="compositionally biased region" description="Low complexity" evidence="1">
    <location>
        <begin position="674"/>
        <end position="693"/>
    </location>
</feature>
<proteinExistence type="predicted"/>
<feature type="compositionally biased region" description="Low complexity" evidence="1">
    <location>
        <begin position="1555"/>
        <end position="1566"/>
    </location>
</feature>
<feature type="compositionally biased region" description="Basic and acidic residues" evidence="1">
    <location>
        <begin position="536"/>
        <end position="557"/>
    </location>
</feature>
<feature type="transmembrane region" description="Helical" evidence="2">
    <location>
        <begin position="1191"/>
        <end position="1207"/>
    </location>
</feature>
<evidence type="ECO:0000256" key="2">
    <source>
        <dbReference type="SAM" id="Phobius"/>
    </source>
</evidence>
<accession>J4DQB7</accession>
<dbReference type="OrthoDB" id="361569at2759"/>
<evidence type="ECO:0000256" key="1">
    <source>
        <dbReference type="SAM" id="MobiDB-lite"/>
    </source>
</evidence>
<dbReference type="EMBL" id="AP011949">
    <property type="protein sequence ID" value="BAM42174.1"/>
    <property type="molecule type" value="Genomic_DNA"/>
</dbReference>
<protein>
    <submittedName>
        <fullName evidence="3">Uncharacterized protein</fullName>
    </submittedName>
</protein>
<reference evidence="3 4" key="1">
    <citation type="journal article" date="2012" name="MBio">
        <title>Comparative genome analysis of three eukaryotic parasites with differing abilities to transform leukocytes reveals key mediators of Theileria-induced leukocyte transformation.</title>
        <authorList>
            <person name="Hayashida K."/>
            <person name="Hara Y."/>
            <person name="Abe T."/>
            <person name="Yamasaki C."/>
            <person name="Toyoda A."/>
            <person name="Kosuge T."/>
            <person name="Suzuki Y."/>
            <person name="Sato Y."/>
            <person name="Kawashima S."/>
            <person name="Katayama T."/>
            <person name="Wakaguri H."/>
            <person name="Inoue N."/>
            <person name="Homma K."/>
            <person name="Tada-Umezaki M."/>
            <person name="Yagi Y."/>
            <person name="Fujii Y."/>
            <person name="Habara T."/>
            <person name="Kanehisa M."/>
            <person name="Watanabe H."/>
            <person name="Ito K."/>
            <person name="Gojobori T."/>
            <person name="Sugawara H."/>
            <person name="Imanishi T."/>
            <person name="Weir W."/>
            <person name="Gardner M."/>
            <person name="Pain A."/>
            <person name="Shiels B."/>
            <person name="Hattori M."/>
            <person name="Nene V."/>
            <person name="Sugimoto C."/>
        </authorList>
    </citation>
    <scope>NUCLEOTIDE SEQUENCE [LARGE SCALE GENOMIC DNA]</scope>
    <source>
        <strain evidence="3 4">Shintoku</strain>
    </source>
</reference>
<dbReference type="GeneID" id="20716600"/>
<feature type="compositionally biased region" description="Basic and acidic residues" evidence="1">
    <location>
        <begin position="1632"/>
        <end position="1651"/>
    </location>
</feature>
<feature type="region of interest" description="Disordered" evidence="1">
    <location>
        <begin position="1"/>
        <end position="25"/>
    </location>
</feature>
<keyword evidence="2" id="KW-0472">Membrane</keyword>
<dbReference type="RefSeq" id="XP_009692475.1">
    <property type="nucleotide sequence ID" value="XM_009694180.1"/>
</dbReference>
<dbReference type="OMA" id="RINERYS"/>
<feature type="region of interest" description="Disordered" evidence="1">
    <location>
        <begin position="1247"/>
        <end position="1277"/>
    </location>
</feature>
<feature type="compositionally biased region" description="Basic and acidic residues" evidence="1">
    <location>
        <begin position="1684"/>
        <end position="1726"/>
    </location>
</feature>
<keyword evidence="2" id="KW-0812">Transmembrane</keyword>
<feature type="compositionally biased region" description="Polar residues" evidence="1">
    <location>
        <begin position="335"/>
        <end position="347"/>
    </location>
</feature>
<dbReference type="KEGG" id="tot:TOT_040000544"/>
<dbReference type="Proteomes" id="UP000003786">
    <property type="component" value="Chromosome 4"/>
</dbReference>
<feature type="compositionally biased region" description="Low complexity" evidence="1">
    <location>
        <begin position="1256"/>
        <end position="1265"/>
    </location>
</feature>
<evidence type="ECO:0000313" key="3">
    <source>
        <dbReference type="EMBL" id="BAM42174.1"/>
    </source>
</evidence>
<organism evidence="3 4">
    <name type="scientific">Theileria orientalis strain Shintoku</name>
    <dbReference type="NCBI Taxonomy" id="869250"/>
    <lineage>
        <taxon>Eukaryota</taxon>
        <taxon>Sar</taxon>
        <taxon>Alveolata</taxon>
        <taxon>Apicomplexa</taxon>
        <taxon>Aconoidasida</taxon>
        <taxon>Piroplasmida</taxon>
        <taxon>Theileriidae</taxon>
        <taxon>Theileria</taxon>
    </lineage>
</organism>
<dbReference type="VEuPathDB" id="PiroplasmaDB:TOT_040000544"/>
<evidence type="ECO:0000313" key="4">
    <source>
        <dbReference type="Proteomes" id="UP000003786"/>
    </source>
</evidence>